<organism evidence="1 2">
    <name type="scientific">Corynebacterium kroppenstedtii (strain DSM 44385 / JCM 11950 / CIP 105744 / CCUG 35717)</name>
    <dbReference type="NCBI Taxonomy" id="645127"/>
    <lineage>
        <taxon>Bacteria</taxon>
        <taxon>Bacillati</taxon>
        <taxon>Actinomycetota</taxon>
        <taxon>Actinomycetes</taxon>
        <taxon>Mycobacteriales</taxon>
        <taxon>Corynebacteriaceae</taxon>
        <taxon>Corynebacterium</taxon>
    </lineage>
</organism>
<evidence type="ECO:0000313" key="2">
    <source>
        <dbReference type="Proteomes" id="UP000001473"/>
    </source>
</evidence>
<dbReference type="KEGG" id="ckp:ckrop_1861"/>
<dbReference type="Proteomes" id="UP000001473">
    <property type="component" value="Chromosome"/>
</dbReference>
<proteinExistence type="predicted"/>
<name>C4LL74_CORK4</name>
<dbReference type="AlphaFoldDB" id="C4LL74"/>
<evidence type="ECO:0000313" key="1">
    <source>
        <dbReference type="EMBL" id="ACR18579.1"/>
    </source>
</evidence>
<sequence>MQTEALRVDGKPTAGLIADDEAATFERRPKCRNCVAPKRRRF</sequence>
<dbReference type="HOGENOM" id="CLU_3250157_0_0_11"/>
<accession>C4LL74</accession>
<keyword evidence="2" id="KW-1185">Reference proteome</keyword>
<protein>
    <submittedName>
        <fullName evidence="1">Uncharacterized protein</fullName>
    </submittedName>
</protein>
<gene>
    <name evidence="1" type="ordered locus">ckrop_1861</name>
</gene>
<reference evidence="1 2" key="1">
    <citation type="journal article" date="2008" name="J. Biotechnol.">
        <title>Ultrafast pyrosequencing of Corynebacterium kroppenstedtii DSM44385 revealed insights into the physiology of a lipophilic corynebacterium that lacks mycolic acids.</title>
        <authorList>
            <person name="Tauch A."/>
            <person name="Schneider J."/>
            <person name="Szczepanowski R."/>
            <person name="Tilker A."/>
            <person name="Viehoever P."/>
            <person name="Gartemann K.-H."/>
            <person name="Arnold W."/>
            <person name="Blom J."/>
            <person name="Brinkrolf K."/>
            <person name="Brune I."/>
            <person name="Goetker S."/>
            <person name="Weisshaar B."/>
            <person name="Goesmann A."/>
            <person name="Droege M."/>
            <person name="Puehler A."/>
        </authorList>
    </citation>
    <scope>NUCLEOTIDE SEQUENCE [LARGE SCALE GENOMIC DNA]</scope>
    <source>
        <strain evidence="2">DSM 44385 / JCM 11950 / CIP 105744 / CCUG 35717</strain>
    </source>
</reference>
<dbReference type="STRING" id="645127.ckrop_1861"/>
<dbReference type="EMBL" id="CP001620">
    <property type="protein sequence ID" value="ACR18579.1"/>
    <property type="molecule type" value="Genomic_DNA"/>
</dbReference>